<organism evidence="3 4">
    <name type="scientific">Ogataea philodendri</name>
    <dbReference type="NCBI Taxonomy" id="1378263"/>
    <lineage>
        <taxon>Eukaryota</taxon>
        <taxon>Fungi</taxon>
        <taxon>Dikarya</taxon>
        <taxon>Ascomycota</taxon>
        <taxon>Saccharomycotina</taxon>
        <taxon>Pichiomycetes</taxon>
        <taxon>Pichiales</taxon>
        <taxon>Pichiaceae</taxon>
        <taxon>Ogataea</taxon>
    </lineage>
</organism>
<evidence type="ECO:0000256" key="2">
    <source>
        <dbReference type="SAM" id="SignalP"/>
    </source>
</evidence>
<dbReference type="RefSeq" id="XP_046059680.1">
    <property type="nucleotide sequence ID" value="XM_046207068.1"/>
</dbReference>
<keyword evidence="2" id="KW-0732">Signal</keyword>
<dbReference type="Proteomes" id="UP000769157">
    <property type="component" value="Unassembled WGS sequence"/>
</dbReference>
<evidence type="ECO:0008006" key="5">
    <source>
        <dbReference type="Google" id="ProtNLM"/>
    </source>
</evidence>
<feature type="region of interest" description="Disordered" evidence="1">
    <location>
        <begin position="36"/>
        <end position="95"/>
    </location>
</feature>
<dbReference type="GeneID" id="70237807"/>
<feature type="compositionally biased region" description="Polar residues" evidence="1">
    <location>
        <begin position="74"/>
        <end position="89"/>
    </location>
</feature>
<reference evidence="3" key="1">
    <citation type="journal article" date="2021" name="Open Biol.">
        <title>Shared evolutionary footprints suggest mitochondrial oxidative damage underlies multiple complex I losses in fungi.</title>
        <authorList>
            <person name="Schikora-Tamarit M.A."/>
            <person name="Marcet-Houben M."/>
            <person name="Nosek J."/>
            <person name="Gabaldon T."/>
        </authorList>
    </citation>
    <scope>NUCLEOTIDE SEQUENCE</scope>
    <source>
        <strain evidence="3">CBS6075</strain>
    </source>
</reference>
<evidence type="ECO:0000313" key="4">
    <source>
        <dbReference type="Proteomes" id="UP000769157"/>
    </source>
</evidence>
<feature type="chain" id="PRO_5040334753" description="Secreted protein" evidence="2">
    <location>
        <begin position="29"/>
        <end position="384"/>
    </location>
</feature>
<protein>
    <recommendedName>
        <fullName evidence="5">Secreted protein</fullName>
    </recommendedName>
</protein>
<dbReference type="AlphaFoldDB" id="A0A9P8P0D1"/>
<proteinExistence type="predicted"/>
<accession>A0A9P8P0D1</accession>
<feature type="signal peptide" evidence="2">
    <location>
        <begin position="1"/>
        <end position="28"/>
    </location>
</feature>
<comment type="caution">
    <text evidence="3">The sequence shown here is derived from an EMBL/GenBank/DDBJ whole genome shotgun (WGS) entry which is preliminary data.</text>
</comment>
<evidence type="ECO:0000256" key="1">
    <source>
        <dbReference type="SAM" id="MobiDB-lite"/>
    </source>
</evidence>
<dbReference type="EMBL" id="JAEUBE010000378">
    <property type="protein sequence ID" value="KAH3662591.1"/>
    <property type="molecule type" value="Genomic_DNA"/>
</dbReference>
<name>A0A9P8P0D1_9ASCO</name>
<feature type="compositionally biased region" description="Basic and acidic residues" evidence="1">
    <location>
        <begin position="51"/>
        <end position="66"/>
    </location>
</feature>
<keyword evidence="4" id="KW-1185">Reference proteome</keyword>
<sequence length="384" mass="42471">MGRIRNNRNAQILKLLLHVSDILLLANSVLNVLSHDSDGGGGSGHQSRRQSRGEDESWSKRPDPVHHLTGGCNIATNSSKRLTQSTGDDINTVHHGGVVRRSNTGFQVGLKVQMFGNTSSMRTVHTDGMDLVQESESTVLVGQITDLLNRSNRTTHGVDTLKRNQFWSGFRVLSQHGLQLLQIVVFEDVLSCSGVADSHNHRRMVQSVRENDQIFEFLAQQRKNRIVGNKTRREHQGTLLFVQSSQLGLQSNCMSVMTSNVPGSAGTGTIFQHGGVHGFQDLLVLTHSQIIVGTPDHHLVVLLGQMGLRELLGESVDVVEEPVRLVLSLFVHLLFKSRLVVKARLVRRLVDEKRVGRLGRSSGTWQGVAGLSVKRLRRSTVRTL</sequence>
<reference evidence="3" key="2">
    <citation type="submission" date="2021-01" db="EMBL/GenBank/DDBJ databases">
        <authorList>
            <person name="Schikora-Tamarit M.A."/>
        </authorList>
    </citation>
    <scope>NUCLEOTIDE SEQUENCE</scope>
    <source>
        <strain evidence="3">CBS6075</strain>
    </source>
</reference>
<evidence type="ECO:0000313" key="3">
    <source>
        <dbReference type="EMBL" id="KAH3662591.1"/>
    </source>
</evidence>
<gene>
    <name evidence="3" type="ORF">OGAPHI_005843</name>
</gene>